<dbReference type="AlphaFoldDB" id="A0A7U8C3U8"/>
<evidence type="ECO:0008006" key="3">
    <source>
        <dbReference type="Google" id="ProtNLM"/>
    </source>
</evidence>
<sequence>MATFLYVMDPMCSWCWAFTPAIKALKSRYPEYSWQYIMGGLAPDSDQPMPAEMQDKISSIWKHIETKTGTDFNHDFWAHNTPRRSTYPACRAVISAEILRNGASEDMARDIQKAYYLDAQNPSDISTLTCAAERLGFDKTDFETQLNSDSTQQELEKHLFYSQQLGAQGFPSLFILHEEKIRAISYGYCTSEEILLRADQAIGKE</sequence>
<accession>A0A7U8C3U8</accession>
<dbReference type="Proteomes" id="UP000002171">
    <property type="component" value="Unassembled WGS sequence"/>
</dbReference>
<dbReference type="PANTHER" id="PTHR13887">
    <property type="entry name" value="GLUTATHIONE S-TRANSFERASE KAPPA"/>
    <property type="match status" value="1"/>
</dbReference>
<comment type="caution">
    <text evidence="1">The sequence shown here is derived from an EMBL/GenBank/DDBJ whole genome shotgun (WGS) entry which is preliminary data.</text>
</comment>
<organism evidence="1 2">
    <name type="scientific">Neptuniibacter caesariensis</name>
    <dbReference type="NCBI Taxonomy" id="207954"/>
    <lineage>
        <taxon>Bacteria</taxon>
        <taxon>Pseudomonadati</taxon>
        <taxon>Pseudomonadota</taxon>
        <taxon>Gammaproteobacteria</taxon>
        <taxon>Oceanospirillales</taxon>
        <taxon>Oceanospirillaceae</taxon>
        <taxon>Neptuniibacter</taxon>
    </lineage>
</organism>
<proteinExistence type="predicted"/>
<dbReference type="PANTHER" id="PTHR13887:SF54">
    <property type="entry name" value="DSBA FAMILY PROTEIN"/>
    <property type="match status" value="1"/>
</dbReference>
<keyword evidence="2" id="KW-1185">Reference proteome</keyword>
<dbReference type="SUPFAM" id="SSF52833">
    <property type="entry name" value="Thioredoxin-like"/>
    <property type="match status" value="1"/>
</dbReference>
<protein>
    <recommendedName>
        <fullName evidence="3">DsbA family protein</fullName>
    </recommendedName>
</protein>
<dbReference type="Gene3D" id="3.40.30.10">
    <property type="entry name" value="Glutaredoxin"/>
    <property type="match status" value="1"/>
</dbReference>
<dbReference type="OrthoDB" id="9813770at2"/>
<dbReference type="Pfam" id="PF13743">
    <property type="entry name" value="Thioredoxin_5"/>
    <property type="match status" value="1"/>
</dbReference>
<evidence type="ECO:0000313" key="1">
    <source>
        <dbReference type="EMBL" id="EAR60990.1"/>
    </source>
</evidence>
<dbReference type="Gene3D" id="1.10.472.60">
    <property type="entry name" value="putative protein disulfide isomerase domain"/>
    <property type="match status" value="1"/>
</dbReference>
<gene>
    <name evidence="1" type="ORF">MED92_01234</name>
</gene>
<dbReference type="RefSeq" id="WP_007022266.1">
    <property type="nucleotide sequence ID" value="NZ_CH724127.1"/>
</dbReference>
<evidence type="ECO:0000313" key="2">
    <source>
        <dbReference type="Proteomes" id="UP000002171"/>
    </source>
</evidence>
<dbReference type="InterPro" id="IPR036249">
    <property type="entry name" value="Thioredoxin-like_sf"/>
</dbReference>
<dbReference type="CDD" id="cd03025">
    <property type="entry name" value="DsbA_FrnE_like"/>
    <property type="match status" value="1"/>
</dbReference>
<reference evidence="1 2" key="1">
    <citation type="submission" date="2006-02" db="EMBL/GenBank/DDBJ databases">
        <authorList>
            <person name="Pinhassi J."/>
            <person name="Pedros-Alio C."/>
            <person name="Ferriera S."/>
            <person name="Johnson J."/>
            <person name="Kravitz S."/>
            <person name="Halpern A."/>
            <person name="Remington K."/>
            <person name="Beeson K."/>
            <person name="Tran B."/>
            <person name="Rogers Y.-H."/>
            <person name="Friedman R."/>
            <person name="Venter J.C."/>
        </authorList>
    </citation>
    <scope>NUCLEOTIDE SEQUENCE [LARGE SCALE GENOMIC DNA]</scope>
    <source>
        <strain evidence="1 2">MED92</strain>
    </source>
</reference>
<name>A0A7U8C3U8_NEPCE</name>
<dbReference type="EMBL" id="AAOW01000011">
    <property type="protein sequence ID" value="EAR60990.1"/>
    <property type="molecule type" value="Genomic_DNA"/>
</dbReference>